<dbReference type="Proteomes" id="UP001279681">
    <property type="component" value="Unassembled WGS sequence"/>
</dbReference>
<reference evidence="7" key="1">
    <citation type="submission" date="2023-07" db="EMBL/GenBank/DDBJ databases">
        <authorList>
            <person name="Colorado M.A."/>
            <person name="Villamil L.M."/>
            <person name="Melo J.F."/>
            <person name="Rodriguez J.A."/>
            <person name="Ruiz R.Y."/>
        </authorList>
    </citation>
    <scope>NUCLEOTIDE SEQUENCE [LARGE SCALE GENOMIC DNA]</scope>
    <source>
        <strain evidence="7">C33</strain>
    </source>
</reference>
<dbReference type="RefSeq" id="WP_320313052.1">
    <property type="nucleotide sequence ID" value="NZ_JAVIKH010000003.1"/>
</dbReference>
<accession>A0ABU4WAP1</accession>
<name>A0ABU4WAP1_9FUSO</name>
<dbReference type="PIRSF" id="PIRSF039012">
    <property type="entry name" value="ASP"/>
    <property type="match status" value="1"/>
</dbReference>
<evidence type="ECO:0000256" key="4">
    <source>
        <dbReference type="ARBA" id="ARBA00022833"/>
    </source>
</evidence>
<evidence type="ECO:0000256" key="3">
    <source>
        <dbReference type="ARBA" id="ARBA00022801"/>
    </source>
</evidence>
<dbReference type="CDD" id="cd06251">
    <property type="entry name" value="M14_ASTE_ASPA-like"/>
    <property type="match status" value="1"/>
</dbReference>
<protein>
    <submittedName>
        <fullName evidence="6">Succinylglutamate desuccinylase/aspartoacylase family protein</fullName>
    </submittedName>
</protein>
<organism evidence="6 7">
    <name type="scientific">Candidatus Cetobacterium colombiensis</name>
    <dbReference type="NCBI Taxonomy" id="3073100"/>
    <lineage>
        <taxon>Bacteria</taxon>
        <taxon>Fusobacteriati</taxon>
        <taxon>Fusobacteriota</taxon>
        <taxon>Fusobacteriia</taxon>
        <taxon>Fusobacteriales</taxon>
        <taxon>Fusobacteriaceae</taxon>
        <taxon>Cetobacterium</taxon>
    </lineage>
</organism>
<dbReference type="Gene3D" id="3.40.630.10">
    <property type="entry name" value="Zn peptidases"/>
    <property type="match status" value="1"/>
</dbReference>
<dbReference type="InterPro" id="IPR053138">
    <property type="entry name" value="N-alpha-Ac-DABA_deacetylase"/>
</dbReference>
<dbReference type="InterPro" id="IPR043795">
    <property type="entry name" value="N-alpha-Ac-DABA-like"/>
</dbReference>
<dbReference type="PANTHER" id="PTHR37326">
    <property type="entry name" value="BLL3975 PROTEIN"/>
    <property type="match status" value="1"/>
</dbReference>
<proteinExistence type="predicted"/>
<dbReference type="Pfam" id="PF24827">
    <property type="entry name" value="AstE_AspA_cat"/>
    <property type="match status" value="1"/>
</dbReference>
<feature type="domain" description="Succinylglutamate desuccinylase/Aspartoacylase catalytic" evidence="5">
    <location>
        <begin position="74"/>
        <end position="257"/>
    </location>
</feature>
<keyword evidence="3" id="KW-0378">Hydrolase</keyword>
<evidence type="ECO:0000256" key="1">
    <source>
        <dbReference type="ARBA" id="ARBA00001947"/>
    </source>
</evidence>
<keyword evidence="2" id="KW-0479">Metal-binding</keyword>
<dbReference type="SUPFAM" id="SSF53187">
    <property type="entry name" value="Zn-dependent exopeptidases"/>
    <property type="match status" value="1"/>
</dbReference>
<dbReference type="EMBL" id="JAVIKH010000003">
    <property type="protein sequence ID" value="MDX8335646.1"/>
    <property type="molecule type" value="Genomic_DNA"/>
</dbReference>
<sequence length="361" mass="40198">MSKTLLLTFLSLTTITLAKTEYTGGKYLGKDIITNLDVNDLESGKTYEFFFEGVENSLGNPWYIPVTVIKGNEPGKRFLINSGVHGNELNPILTTYKLKEKLNPKDIKGTVTIVHGMNVPGLLNNNRGYTFGGTSENTSDLNRQMNAGKITNSDQKYSTLVWNNLLSKNADKVIDLHTSGRGSQFPLFVYADFRNPDIKKMAELTGADIVKMDNGENGSVETSFVQMGVPSITFELGSSETQEALIIERATNGVINNLIYWDNLTGKEVDPKTKTFYGNSWSRVRAEKGGFVENKVKVMDQVKKDDVLFIQYDSFGNVVKEYKSPNDGVVASVKDYPYSEPGDSLGRVIEYDKNDKDQILK</sequence>
<evidence type="ECO:0000313" key="7">
    <source>
        <dbReference type="Proteomes" id="UP001279681"/>
    </source>
</evidence>
<dbReference type="PANTHER" id="PTHR37326:SF1">
    <property type="entry name" value="BLL3975 PROTEIN"/>
    <property type="match status" value="1"/>
</dbReference>
<evidence type="ECO:0000313" key="6">
    <source>
        <dbReference type="EMBL" id="MDX8335646.1"/>
    </source>
</evidence>
<comment type="caution">
    <text evidence="6">The sequence shown here is derived from an EMBL/GenBank/DDBJ whole genome shotgun (WGS) entry which is preliminary data.</text>
</comment>
<evidence type="ECO:0000256" key="2">
    <source>
        <dbReference type="ARBA" id="ARBA00022723"/>
    </source>
</evidence>
<keyword evidence="7" id="KW-1185">Reference proteome</keyword>
<keyword evidence="4" id="KW-0862">Zinc</keyword>
<evidence type="ECO:0000259" key="5">
    <source>
        <dbReference type="Pfam" id="PF24827"/>
    </source>
</evidence>
<gene>
    <name evidence="6" type="ORF">RFV38_03870</name>
</gene>
<dbReference type="InterPro" id="IPR055438">
    <property type="entry name" value="AstE_AspA_cat"/>
</dbReference>
<comment type="cofactor">
    <cofactor evidence="1">
        <name>Zn(2+)</name>
        <dbReference type="ChEBI" id="CHEBI:29105"/>
    </cofactor>
</comment>